<proteinExistence type="predicted"/>
<organism evidence="1 2">
    <name type="scientific">Gossypium arboreum</name>
    <name type="common">Tree cotton</name>
    <name type="synonym">Gossypium nanking</name>
    <dbReference type="NCBI Taxonomy" id="29729"/>
    <lineage>
        <taxon>Eukaryota</taxon>
        <taxon>Viridiplantae</taxon>
        <taxon>Streptophyta</taxon>
        <taxon>Embryophyta</taxon>
        <taxon>Tracheophyta</taxon>
        <taxon>Spermatophyta</taxon>
        <taxon>Magnoliopsida</taxon>
        <taxon>eudicotyledons</taxon>
        <taxon>Gunneridae</taxon>
        <taxon>Pentapetalae</taxon>
        <taxon>rosids</taxon>
        <taxon>malvids</taxon>
        <taxon>Malvales</taxon>
        <taxon>Malvaceae</taxon>
        <taxon>Malvoideae</taxon>
        <taxon>Gossypium</taxon>
    </lineage>
</organism>
<evidence type="ECO:0000313" key="2">
    <source>
        <dbReference type="Proteomes" id="UP001358586"/>
    </source>
</evidence>
<sequence>MSDRMERLMKMMQEISKTLPLRKEDMSDTQNLDDENPYMINNPDEIDGEIQPELVIEDNVDELNIVKMVSDPIDITIDVAANVKVEVTTNMELKLVVDESVKEPIHFLAIVEKVQVKEIDEFASFSSSKGNKTRVTKTSHSMERMKLKAIIPQKII</sequence>
<comment type="caution">
    <text evidence="1">The sequence shown here is derived from an EMBL/GenBank/DDBJ whole genome shotgun (WGS) entry which is preliminary data.</text>
</comment>
<evidence type="ECO:0000313" key="1">
    <source>
        <dbReference type="EMBL" id="KAK5812263.1"/>
    </source>
</evidence>
<accession>A0ABR0P0Y0</accession>
<name>A0ABR0P0Y0_GOSAR</name>
<reference evidence="1 2" key="1">
    <citation type="submission" date="2023-03" db="EMBL/GenBank/DDBJ databases">
        <title>WGS of Gossypium arboreum.</title>
        <authorList>
            <person name="Yu D."/>
        </authorList>
    </citation>
    <scope>NUCLEOTIDE SEQUENCE [LARGE SCALE GENOMIC DNA]</scope>
    <source>
        <tissue evidence="1">Leaf</tissue>
    </source>
</reference>
<dbReference type="Proteomes" id="UP001358586">
    <property type="component" value="Chromosome 8"/>
</dbReference>
<keyword evidence="2" id="KW-1185">Reference proteome</keyword>
<protein>
    <submittedName>
        <fullName evidence="1">Uncharacterized protein</fullName>
    </submittedName>
</protein>
<dbReference type="EMBL" id="JARKNE010000008">
    <property type="protein sequence ID" value="KAK5812263.1"/>
    <property type="molecule type" value="Genomic_DNA"/>
</dbReference>
<gene>
    <name evidence="1" type="ORF">PVK06_027688</name>
</gene>